<evidence type="ECO:0000313" key="8">
    <source>
        <dbReference type="EMBL" id="GAA4157860.1"/>
    </source>
</evidence>
<protein>
    <submittedName>
        <fullName evidence="8">Type II secretion system F family protein</fullName>
    </submittedName>
</protein>
<dbReference type="PANTHER" id="PTHR35007:SF2">
    <property type="entry name" value="PILUS ASSEMBLE PROTEIN"/>
    <property type="match status" value="1"/>
</dbReference>
<keyword evidence="3 6" id="KW-0812">Transmembrane</keyword>
<keyword evidence="4 6" id="KW-1133">Transmembrane helix</keyword>
<comment type="caution">
    <text evidence="8">The sequence shown here is derived from an EMBL/GenBank/DDBJ whole genome shotgun (WGS) entry which is preliminary data.</text>
</comment>
<dbReference type="EMBL" id="BAABBV010000001">
    <property type="protein sequence ID" value="GAA4157860.1"/>
    <property type="molecule type" value="Genomic_DNA"/>
</dbReference>
<evidence type="ECO:0000256" key="4">
    <source>
        <dbReference type="ARBA" id="ARBA00022989"/>
    </source>
</evidence>
<dbReference type="Pfam" id="PF00482">
    <property type="entry name" value="T2SSF"/>
    <property type="match status" value="1"/>
</dbReference>
<reference evidence="8" key="1">
    <citation type="journal article" date="2014" name="Int. J. Syst. Evol. Microbiol.">
        <title>Complete genome of a new Firmicutes species belonging to the dominant human colonic microbiota ('Ruminococcus bicirculans') reveals two chromosomes and a selective capacity to utilize plant glucans.</title>
        <authorList>
            <consortium name="NISC Comparative Sequencing Program"/>
            <person name="Wegmann U."/>
            <person name="Louis P."/>
            <person name="Goesmann A."/>
            <person name="Henrissat B."/>
            <person name="Duncan S.H."/>
            <person name="Flint H.J."/>
        </authorList>
    </citation>
    <scope>NUCLEOTIDE SEQUENCE</scope>
    <source>
        <strain evidence="8">JCM 17590</strain>
    </source>
</reference>
<evidence type="ECO:0000313" key="9">
    <source>
        <dbReference type="Proteomes" id="UP001415169"/>
    </source>
</evidence>
<dbReference type="PANTHER" id="PTHR35007">
    <property type="entry name" value="INTEGRAL MEMBRANE PROTEIN-RELATED"/>
    <property type="match status" value="1"/>
</dbReference>
<evidence type="ECO:0000256" key="2">
    <source>
        <dbReference type="ARBA" id="ARBA00022475"/>
    </source>
</evidence>
<reference evidence="8" key="2">
    <citation type="submission" date="2023-12" db="EMBL/GenBank/DDBJ databases">
        <authorList>
            <person name="Sun Q."/>
            <person name="Inoue M."/>
        </authorList>
    </citation>
    <scope>NUCLEOTIDE SEQUENCE</scope>
    <source>
        <strain evidence="8">JCM 17590</strain>
    </source>
</reference>
<sequence length="314" mass="32424">MVPVSLIAWGVLDGLVLGLGLWSMLAALPALRRPRLEARLAPYLLDVSAAAREEVLRSARSGGSVLAALLGPAAASARASLLTWIGGEASVALRLRQAGSSRTVDGFRALQLSVTGAGAAAGLAVAGALTAVRPVALLAWVALAFVGGLAAFSACDLLLSRAARRRLARIGEEFPTVAELLALSLSAGEGSHDAIRRVARASSGELGLELRAVVADVSLGVPLADALQRMATALRIPRLSIFVDAVIGALERGAPLAEVLRAQAGDARSDRKRELLEVAGRKEVLMLVPLIFGLLPLTVLVAVFPGVFILRAGL</sequence>
<name>A0ABP7ZH88_9MICO</name>
<feature type="transmembrane region" description="Helical" evidence="6">
    <location>
        <begin position="6"/>
        <end position="31"/>
    </location>
</feature>
<evidence type="ECO:0000256" key="3">
    <source>
        <dbReference type="ARBA" id="ARBA00022692"/>
    </source>
</evidence>
<feature type="transmembrane region" description="Helical" evidence="6">
    <location>
        <begin position="109"/>
        <end position="131"/>
    </location>
</feature>
<evidence type="ECO:0000259" key="7">
    <source>
        <dbReference type="Pfam" id="PF00482"/>
    </source>
</evidence>
<evidence type="ECO:0000256" key="1">
    <source>
        <dbReference type="ARBA" id="ARBA00004651"/>
    </source>
</evidence>
<proteinExistence type="predicted"/>
<dbReference type="Proteomes" id="UP001415169">
    <property type="component" value="Unassembled WGS sequence"/>
</dbReference>
<comment type="subcellular location">
    <subcellularLocation>
        <location evidence="1">Cell membrane</location>
        <topology evidence="1">Multi-pass membrane protein</topology>
    </subcellularLocation>
</comment>
<gene>
    <name evidence="8" type="ORF">GCM10022286_09880</name>
</gene>
<dbReference type="InterPro" id="IPR042094">
    <property type="entry name" value="T2SS_GspF_sf"/>
</dbReference>
<keyword evidence="5 6" id="KW-0472">Membrane</keyword>
<evidence type="ECO:0000256" key="5">
    <source>
        <dbReference type="ARBA" id="ARBA00023136"/>
    </source>
</evidence>
<feature type="domain" description="Type II secretion system protein GspF" evidence="7">
    <location>
        <begin position="179"/>
        <end position="303"/>
    </location>
</feature>
<dbReference type="Gene3D" id="1.20.81.30">
    <property type="entry name" value="Type II secretion system (T2SS), domain F"/>
    <property type="match status" value="1"/>
</dbReference>
<evidence type="ECO:0000256" key="6">
    <source>
        <dbReference type="SAM" id="Phobius"/>
    </source>
</evidence>
<keyword evidence="2" id="KW-1003">Cell membrane</keyword>
<keyword evidence="9" id="KW-1185">Reference proteome</keyword>
<dbReference type="InterPro" id="IPR018076">
    <property type="entry name" value="T2SS_GspF_dom"/>
</dbReference>
<organism evidence="8 9">
    <name type="scientific">Gryllotalpicola daejeonensis</name>
    <dbReference type="NCBI Taxonomy" id="993087"/>
    <lineage>
        <taxon>Bacteria</taxon>
        <taxon>Bacillati</taxon>
        <taxon>Actinomycetota</taxon>
        <taxon>Actinomycetes</taxon>
        <taxon>Micrococcales</taxon>
        <taxon>Microbacteriaceae</taxon>
        <taxon>Gryllotalpicola</taxon>
    </lineage>
</organism>
<accession>A0ABP7ZH88</accession>
<feature type="transmembrane region" description="Helical" evidence="6">
    <location>
        <begin position="284"/>
        <end position="310"/>
    </location>
</feature>
<feature type="transmembrane region" description="Helical" evidence="6">
    <location>
        <begin position="137"/>
        <end position="159"/>
    </location>
</feature>